<accession>A0AAD9K7E8</accession>
<evidence type="ECO:0000256" key="3">
    <source>
        <dbReference type="ARBA" id="ARBA00022801"/>
    </source>
</evidence>
<dbReference type="PRINTS" id="PR00134">
    <property type="entry name" value="GLHYDRLASE10"/>
</dbReference>
<evidence type="ECO:0000256" key="4">
    <source>
        <dbReference type="ARBA" id="ARBA00023277"/>
    </source>
</evidence>
<dbReference type="Gene3D" id="3.20.20.80">
    <property type="entry name" value="Glycosidases"/>
    <property type="match status" value="1"/>
</dbReference>
<dbReference type="InterPro" id="IPR001000">
    <property type="entry name" value="GH10_dom"/>
</dbReference>
<feature type="region of interest" description="Disordered" evidence="6">
    <location>
        <begin position="563"/>
        <end position="600"/>
    </location>
</feature>
<dbReference type="GO" id="GO:0031176">
    <property type="term" value="F:endo-1,4-beta-xylanase activity"/>
    <property type="evidence" value="ECO:0007669"/>
    <property type="project" value="UniProtKB-ARBA"/>
</dbReference>
<dbReference type="PANTHER" id="PTHR31490:SF1">
    <property type="entry name" value="ENDO-1,4-BETA-XYLANASE 1"/>
    <property type="match status" value="1"/>
</dbReference>
<organism evidence="9 10">
    <name type="scientific">Paralvinella palmiformis</name>
    <dbReference type="NCBI Taxonomy" id="53620"/>
    <lineage>
        <taxon>Eukaryota</taxon>
        <taxon>Metazoa</taxon>
        <taxon>Spiralia</taxon>
        <taxon>Lophotrochozoa</taxon>
        <taxon>Annelida</taxon>
        <taxon>Polychaeta</taxon>
        <taxon>Sedentaria</taxon>
        <taxon>Canalipalpata</taxon>
        <taxon>Terebellida</taxon>
        <taxon>Terebelliformia</taxon>
        <taxon>Alvinellidae</taxon>
        <taxon>Paralvinella</taxon>
    </lineage>
</organism>
<evidence type="ECO:0000259" key="8">
    <source>
        <dbReference type="PROSITE" id="PS51760"/>
    </source>
</evidence>
<keyword evidence="3" id="KW-0378">Hydrolase</keyword>
<keyword evidence="5" id="KW-0624">Polysaccharide degradation</keyword>
<dbReference type="Pfam" id="PF00331">
    <property type="entry name" value="Glyco_hydro_10"/>
    <property type="match status" value="1"/>
</dbReference>
<evidence type="ECO:0000256" key="2">
    <source>
        <dbReference type="ARBA" id="ARBA00022737"/>
    </source>
</evidence>
<evidence type="ECO:0000256" key="6">
    <source>
        <dbReference type="SAM" id="MobiDB-lite"/>
    </source>
</evidence>
<dbReference type="GO" id="GO:0000272">
    <property type="term" value="P:polysaccharide catabolic process"/>
    <property type="evidence" value="ECO:0007669"/>
    <property type="project" value="UniProtKB-KW"/>
</dbReference>
<evidence type="ECO:0000256" key="5">
    <source>
        <dbReference type="ARBA" id="ARBA00023326"/>
    </source>
</evidence>
<comment type="caution">
    <text evidence="9">The sequence shown here is derived from an EMBL/GenBank/DDBJ whole genome shotgun (WGS) entry which is preliminary data.</text>
</comment>
<dbReference type="EMBL" id="JAODUP010000044">
    <property type="protein sequence ID" value="KAK2165906.1"/>
    <property type="molecule type" value="Genomic_DNA"/>
</dbReference>
<dbReference type="PROSITE" id="PS51760">
    <property type="entry name" value="GH10_2"/>
    <property type="match status" value="1"/>
</dbReference>
<name>A0AAD9K7E8_9ANNE</name>
<reference evidence="9" key="1">
    <citation type="journal article" date="2023" name="Mol. Biol. Evol.">
        <title>Third-Generation Sequencing Reveals the Adaptive Role of the Epigenome in Three Deep-Sea Polychaetes.</title>
        <authorList>
            <person name="Perez M."/>
            <person name="Aroh O."/>
            <person name="Sun Y."/>
            <person name="Lan Y."/>
            <person name="Juniper S.K."/>
            <person name="Young C.R."/>
            <person name="Angers B."/>
            <person name="Qian P.Y."/>
        </authorList>
    </citation>
    <scope>NUCLEOTIDE SEQUENCE</scope>
    <source>
        <strain evidence="9">P08H-3</strain>
    </source>
</reference>
<keyword evidence="10" id="KW-1185">Reference proteome</keyword>
<feature type="domain" description="GH10" evidence="8">
    <location>
        <begin position="189"/>
        <end position="489"/>
    </location>
</feature>
<dbReference type="InterPro" id="IPR044846">
    <property type="entry name" value="GH10"/>
</dbReference>
<evidence type="ECO:0000313" key="9">
    <source>
        <dbReference type="EMBL" id="KAK2165906.1"/>
    </source>
</evidence>
<dbReference type="Pfam" id="PF02018">
    <property type="entry name" value="CBM_4_9"/>
    <property type="match status" value="1"/>
</dbReference>
<evidence type="ECO:0000256" key="7">
    <source>
        <dbReference type="SAM" id="SignalP"/>
    </source>
</evidence>
<protein>
    <recommendedName>
        <fullName evidence="8">GH10 domain-containing protein</fullName>
    </recommendedName>
</protein>
<feature type="compositionally biased region" description="Basic residues" evidence="6">
    <location>
        <begin position="581"/>
        <end position="598"/>
    </location>
</feature>
<dbReference type="SUPFAM" id="SSF51445">
    <property type="entry name" value="(Trans)glycosidases"/>
    <property type="match status" value="1"/>
</dbReference>
<comment type="similarity">
    <text evidence="1">Belongs to the glycosyl hydrolase 10 (cellulase F) family.</text>
</comment>
<sequence>MICGGMADRSTPFWIALLCCSTLVTLCGAVSSPKVIYGYEDPSKNLIKNPSFEDDFASNKGDWYPVNAQYSFVDDAHTGSRSIRVFNRSASSGGVTQTVNDLKAETTYYLSMFVKIPKDPETSTFGSFRIQVSTVLVDGTKKNHNTGRLPKLRAASHWRQLGCDFTTGMPSNSALRHKKHHFGFGSAMKADVFNRQDAFGEKYREFFFKTFDWAVFENDMKWKPMEKKKNSRKLGRVDTSLDYLEAENVTVRGHSVLWSVPDSNPSWVQSLTGDDLLDAVNTRIDYVVEHYKGRLIQWDVLNEYLHADFYTKTIGDPLLIDKVHKRVHSIDPDVDIVVNDYQGIRDGELTSALVDLANTLKKRNVPVHGIGIQGHMRYVPVSPQIINEKRLRWGGVLLREHKKKRLEIATSIGLPVTLTEISIHSTNVSLRAWQLEVLLRMAFSNPGVRGFVLWEFSDLDEIAFESDSTALFTGADYTPNEAGAVLQKLLKRWKTSKNYFPKARYMQERILAYHGLYEAKIYYKDRFIKNVTFYLHPGQDLKLNIPLTAAEVKDVADDDPDTCGVWDNENDDSDQTTNPRNKGRAYSRLQKSKKKTKIQVKPYVKGRNVATK</sequence>
<evidence type="ECO:0000256" key="1">
    <source>
        <dbReference type="ARBA" id="ARBA00007495"/>
    </source>
</evidence>
<keyword evidence="7" id="KW-0732">Signal</keyword>
<dbReference type="AlphaFoldDB" id="A0AAD9K7E8"/>
<dbReference type="InterPro" id="IPR008979">
    <property type="entry name" value="Galactose-bd-like_sf"/>
</dbReference>
<dbReference type="SUPFAM" id="SSF49785">
    <property type="entry name" value="Galactose-binding domain-like"/>
    <property type="match status" value="1"/>
</dbReference>
<keyword evidence="2" id="KW-0677">Repeat</keyword>
<dbReference type="PANTHER" id="PTHR31490">
    <property type="entry name" value="GLYCOSYL HYDROLASE"/>
    <property type="match status" value="1"/>
</dbReference>
<feature type="chain" id="PRO_5042144465" description="GH10 domain-containing protein" evidence="7">
    <location>
        <begin position="30"/>
        <end position="612"/>
    </location>
</feature>
<dbReference type="InterPro" id="IPR003305">
    <property type="entry name" value="CenC_carb-bd"/>
</dbReference>
<evidence type="ECO:0000313" key="10">
    <source>
        <dbReference type="Proteomes" id="UP001208570"/>
    </source>
</evidence>
<gene>
    <name evidence="9" type="ORF">LSH36_44g03005</name>
</gene>
<keyword evidence="4" id="KW-0119">Carbohydrate metabolism</keyword>
<dbReference type="InterPro" id="IPR017853">
    <property type="entry name" value="GH"/>
</dbReference>
<feature type="signal peptide" evidence="7">
    <location>
        <begin position="1"/>
        <end position="29"/>
    </location>
</feature>
<dbReference type="SMART" id="SM00633">
    <property type="entry name" value="Glyco_10"/>
    <property type="match status" value="1"/>
</dbReference>
<dbReference type="Gene3D" id="2.60.120.260">
    <property type="entry name" value="Galactose-binding domain-like"/>
    <property type="match status" value="1"/>
</dbReference>
<dbReference type="Proteomes" id="UP001208570">
    <property type="component" value="Unassembled WGS sequence"/>
</dbReference>
<proteinExistence type="inferred from homology"/>